<comment type="similarity">
    <text evidence="4">Belongs to the HypA/HybF family.</text>
</comment>
<dbReference type="NCBIfam" id="TIGR00100">
    <property type="entry name" value="hypA"/>
    <property type="match status" value="1"/>
</dbReference>
<protein>
    <recommendedName>
        <fullName evidence="4">Hydrogenase maturation factor HypA</fullName>
    </recommendedName>
</protein>
<comment type="function">
    <text evidence="4">Involved in the maturation of [NiFe] hydrogenases. Required for nickel insertion into the metal center of the hydrogenase.</text>
</comment>
<dbReference type="Gene3D" id="3.30.2320.80">
    <property type="match status" value="1"/>
</dbReference>
<keyword evidence="2 4" id="KW-0479">Metal-binding</keyword>
<name>A0A6L6IIJ5_9ENTR</name>
<dbReference type="GO" id="GO:0016151">
    <property type="term" value="F:nickel cation binding"/>
    <property type="evidence" value="ECO:0007669"/>
    <property type="project" value="UniProtKB-UniRule"/>
</dbReference>
<dbReference type="NCBIfam" id="NF002979">
    <property type="entry name" value="PRK03681.1"/>
    <property type="match status" value="1"/>
</dbReference>
<dbReference type="HAMAP" id="MF_00213">
    <property type="entry name" value="HypA_HybF"/>
    <property type="match status" value="1"/>
</dbReference>
<dbReference type="FunFam" id="3.30.2320.80:FF:000001">
    <property type="entry name" value="Hydrogenase maturation factor HypA"/>
    <property type="match status" value="1"/>
</dbReference>
<proteinExistence type="inferred from homology"/>
<accession>A0A6L6IIJ5</accession>
<dbReference type="PANTHER" id="PTHR34535:SF4">
    <property type="entry name" value="HYDROGENASE MATURATION FACTOR HYBF"/>
    <property type="match status" value="1"/>
</dbReference>
<evidence type="ECO:0000256" key="4">
    <source>
        <dbReference type="HAMAP-Rule" id="MF_00213"/>
    </source>
</evidence>
<sequence length="113" mass="12369">MHELSLCQSAVEIVLQQAEQHGVTRVTGVWLEIGALSCVEESAVRFSFDIVCRGTIAEGSTLHIGYRPAQAWCWDCGEAVEIERHDAPCPRCQGVSLRVDAGDSLKVKSIEVE</sequence>
<evidence type="ECO:0000256" key="1">
    <source>
        <dbReference type="ARBA" id="ARBA00022596"/>
    </source>
</evidence>
<keyword evidence="6" id="KW-1185">Reference proteome</keyword>
<dbReference type="AlphaFoldDB" id="A0A6L6IIJ5"/>
<organism evidence="5 6">
    <name type="scientific">Intestinirhabdus alba</name>
    <dbReference type="NCBI Taxonomy" id="2899544"/>
    <lineage>
        <taxon>Bacteria</taxon>
        <taxon>Pseudomonadati</taxon>
        <taxon>Pseudomonadota</taxon>
        <taxon>Gammaproteobacteria</taxon>
        <taxon>Enterobacterales</taxon>
        <taxon>Enterobacteriaceae</taxon>
        <taxon>Intestinirhabdus</taxon>
    </lineage>
</organism>
<dbReference type="InterPro" id="IPR000688">
    <property type="entry name" value="HypA/HybF"/>
</dbReference>
<evidence type="ECO:0000313" key="6">
    <source>
        <dbReference type="Proteomes" id="UP000477739"/>
    </source>
</evidence>
<comment type="caution">
    <text evidence="5">The sequence shown here is derived from an EMBL/GenBank/DDBJ whole genome shotgun (WGS) entry which is preliminary data.</text>
</comment>
<feature type="binding site" evidence="4">
    <location>
        <position position="2"/>
    </location>
    <ligand>
        <name>Ni(2+)</name>
        <dbReference type="ChEBI" id="CHEBI:49786"/>
    </ligand>
</feature>
<dbReference type="PANTHER" id="PTHR34535">
    <property type="entry name" value="HYDROGENASE MATURATION FACTOR HYPA"/>
    <property type="match status" value="1"/>
</dbReference>
<gene>
    <name evidence="4 5" type="primary">hypA</name>
    <name evidence="5" type="ORF">GJV78_10555</name>
</gene>
<dbReference type="GO" id="GO:0016530">
    <property type="term" value="F:metallochaperone activity"/>
    <property type="evidence" value="ECO:0007669"/>
    <property type="project" value="UniProtKB-ARBA"/>
</dbReference>
<evidence type="ECO:0000313" key="5">
    <source>
        <dbReference type="EMBL" id="MTH46682.1"/>
    </source>
</evidence>
<dbReference type="GO" id="GO:0051604">
    <property type="term" value="P:protein maturation"/>
    <property type="evidence" value="ECO:0007669"/>
    <property type="project" value="InterPro"/>
</dbReference>
<evidence type="ECO:0000256" key="2">
    <source>
        <dbReference type="ARBA" id="ARBA00022723"/>
    </source>
</evidence>
<dbReference type="GO" id="GO:0008270">
    <property type="term" value="F:zinc ion binding"/>
    <property type="evidence" value="ECO:0007669"/>
    <property type="project" value="UniProtKB-UniRule"/>
</dbReference>
<dbReference type="OrthoDB" id="288014at2"/>
<feature type="binding site" evidence="4">
    <location>
        <position position="76"/>
    </location>
    <ligand>
        <name>Zn(2+)</name>
        <dbReference type="ChEBI" id="CHEBI:29105"/>
    </ligand>
</feature>
<dbReference type="Pfam" id="PF01155">
    <property type="entry name" value="HypA"/>
    <property type="match status" value="1"/>
</dbReference>
<feature type="binding site" evidence="4">
    <location>
        <position position="89"/>
    </location>
    <ligand>
        <name>Zn(2+)</name>
        <dbReference type="ChEBI" id="CHEBI:29105"/>
    </ligand>
</feature>
<dbReference type="Proteomes" id="UP000477739">
    <property type="component" value="Unassembled WGS sequence"/>
</dbReference>
<feature type="binding site" evidence="4">
    <location>
        <position position="73"/>
    </location>
    <ligand>
        <name>Zn(2+)</name>
        <dbReference type="ChEBI" id="CHEBI:29105"/>
    </ligand>
</feature>
<keyword evidence="3 4" id="KW-0862">Zinc</keyword>
<dbReference type="PIRSF" id="PIRSF004761">
    <property type="entry name" value="Hydrgn_mat_HypA"/>
    <property type="match status" value="1"/>
</dbReference>
<evidence type="ECO:0000256" key="3">
    <source>
        <dbReference type="ARBA" id="ARBA00022833"/>
    </source>
</evidence>
<dbReference type="NCBIfam" id="NF009046">
    <property type="entry name" value="PRK12380.1"/>
    <property type="match status" value="1"/>
</dbReference>
<reference evidence="5 6" key="1">
    <citation type="submission" date="2019-11" db="EMBL/GenBank/DDBJ databases">
        <title>Escherichia alba sp. nov. isolated from the gut of plastic-eating superworms Zophobas atratus.</title>
        <authorList>
            <person name="Yang Y."/>
        </authorList>
    </citation>
    <scope>NUCLEOTIDE SEQUENCE [LARGE SCALE GENOMIC DNA]</scope>
    <source>
        <strain evidence="6">BIT-B35</strain>
    </source>
</reference>
<feature type="binding site" evidence="4">
    <location>
        <position position="92"/>
    </location>
    <ligand>
        <name>Zn(2+)</name>
        <dbReference type="ChEBI" id="CHEBI:29105"/>
    </ligand>
</feature>
<dbReference type="RefSeq" id="WP_155108302.1">
    <property type="nucleotide sequence ID" value="NZ_WMJZ01000012.1"/>
</dbReference>
<keyword evidence="1 4" id="KW-0533">Nickel</keyword>
<dbReference type="EMBL" id="WMJZ01000012">
    <property type="protein sequence ID" value="MTH46682.1"/>
    <property type="molecule type" value="Genomic_DNA"/>
</dbReference>